<feature type="region of interest" description="Disordered" evidence="1">
    <location>
        <begin position="1"/>
        <end position="23"/>
    </location>
</feature>
<dbReference type="Proteomes" id="UP001432322">
    <property type="component" value="Unassembled WGS sequence"/>
</dbReference>
<evidence type="ECO:0000313" key="3">
    <source>
        <dbReference type="Proteomes" id="UP001432322"/>
    </source>
</evidence>
<proteinExistence type="predicted"/>
<organism evidence="2 3">
    <name type="scientific">Pristionchus fissidentatus</name>
    <dbReference type="NCBI Taxonomy" id="1538716"/>
    <lineage>
        <taxon>Eukaryota</taxon>
        <taxon>Metazoa</taxon>
        <taxon>Ecdysozoa</taxon>
        <taxon>Nematoda</taxon>
        <taxon>Chromadorea</taxon>
        <taxon>Rhabditida</taxon>
        <taxon>Rhabditina</taxon>
        <taxon>Diplogasteromorpha</taxon>
        <taxon>Diplogasteroidea</taxon>
        <taxon>Neodiplogasteridae</taxon>
        <taxon>Pristionchus</taxon>
    </lineage>
</organism>
<comment type="caution">
    <text evidence="2">The sequence shown here is derived from an EMBL/GenBank/DDBJ whole genome shotgun (WGS) entry which is preliminary data.</text>
</comment>
<evidence type="ECO:0000256" key="1">
    <source>
        <dbReference type="SAM" id="MobiDB-lite"/>
    </source>
</evidence>
<dbReference type="EMBL" id="BTSY01000001">
    <property type="protein sequence ID" value="GMT09659.1"/>
    <property type="molecule type" value="Genomic_DNA"/>
</dbReference>
<dbReference type="AlphaFoldDB" id="A0AAV5UTI6"/>
<gene>
    <name evidence="2" type="ORF">PFISCL1PPCAC_956</name>
</gene>
<accession>A0AAV5UTI6</accession>
<sequence length="193" mass="22127">RMDEIEASNTAEESGGNPQSRTDQMREVIDTVLDESPPTSNSKEHFRAILHSVFIHKEMSVPVACKHYNVDWYSVYVYTDKIRNMLITPDAQLRYSLSGSRKKYEEVGSITVDGITVPRSYVILCRLLMDGTLDFTQSRPFEGTRDELRTKILQAVCRFNTNVSAVWNHWNVAKIFINFAKSPCTLRFRLAAN</sequence>
<evidence type="ECO:0000313" key="2">
    <source>
        <dbReference type="EMBL" id="GMT09659.1"/>
    </source>
</evidence>
<name>A0AAV5UTI6_9BILA</name>
<protein>
    <submittedName>
        <fullName evidence="2">Uncharacterized protein</fullName>
    </submittedName>
</protein>
<feature type="compositionally biased region" description="Polar residues" evidence="1">
    <location>
        <begin position="7"/>
        <end position="22"/>
    </location>
</feature>
<keyword evidence="3" id="KW-1185">Reference proteome</keyword>
<feature type="non-terminal residue" evidence="2">
    <location>
        <position position="1"/>
    </location>
</feature>
<feature type="non-terminal residue" evidence="2">
    <location>
        <position position="193"/>
    </location>
</feature>
<reference evidence="2" key="1">
    <citation type="submission" date="2023-10" db="EMBL/GenBank/DDBJ databases">
        <title>Genome assembly of Pristionchus species.</title>
        <authorList>
            <person name="Yoshida K."/>
            <person name="Sommer R.J."/>
        </authorList>
    </citation>
    <scope>NUCLEOTIDE SEQUENCE</scope>
    <source>
        <strain evidence="2">RS5133</strain>
    </source>
</reference>